<dbReference type="EMBL" id="LIHL02000013">
    <property type="protein sequence ID" value="KAF5450344.1"/>
    <property type="molecule type" value="Genomic_DNA"/>
</dbReference>
<comment type="caution">
    <text evidence="1">The sequence shown here is derived from an EMBL/GenBank/DDBJ whole genome shotgun (WGS) entry which is preliminary data.</text>
</comment>
<sequence length="286" mass="32293">MFEEFHDLLFSHEAYLHRLEMLQQTTFATANYHQKKALVFSSHRASGHTTRQCKKFWTPPSSTANCAATGSTAKKSWVVDFGASHHVTSDMSKLSIHSEYDGTDEHKYVRDLLYETGMDGAKDFTTPLATFSRLQLNDGSSPALAQFMHSPSEIHWIAVKRLLRYLKHSIYHEYRALVSVASEIAWLQSLFCELGVTMKSPPKLLCDNIGATQLSLNPVLHSQMKHVAIDLHFVQDYVNKGILQVAHVSTHDQLADLMTKALSHPHFQLLRSKIGVTGWEHHLEGA</sequence>
<proteinExistence type="predicted"/>
<organism evidence="1 2">
    <name type="scientific">Juglans regia</name>
    <name type="common">English walnut</name>
    <dbReference type="NCBI Taxonomy" id="51240"/>
    <lineage>
        <taxon>Eukaryota</taxon>
        <taxon>Viridiplantae</taxon>
        <taxon>Streptophyta</taxon>
        <taxon>Embryophyta</taxon>
        <taxon>Tracheophyta</taxon>
        <taxon>Spermatophyta</taxon>
        <taxon>Magnoliopsida</taxon>
        <taxon>eudicotyledons</taxon>
        <taxon>Gunneridae</taxon>
        <taxon>Pentapetalae</taxon>
        <taxon>rosids</taxon>
        <taxon>fabids</taxon>
        <taxon>Fagales</taxon>
        <taxon>Juglandaceae</taxon>
        <taxon>Juglans</taxon>
    </lineage>
</organism>
<reference evidence="1" key="1">
    <citation type="submission" date="2015-10" db="EMBL/GenBank/DDBJ databases">
        <authorList>
            <person name="Martinez-Garcia P.J."/>
            <person name="Crepeau M.W."/>
            <person name="Puiu D."/>
            <person name="Gonzalez-Ibeas D."/>
            <person name="Whalen J."/>
            <person name="Stevens K."/>
            <person name="Paul R."/>
            <person name="Butterfield T."/>
            <person name="Britton M."/>
            <person name="Reagan R."/>
            <person name="Chakraborty S."/>
            <person name="Walawage S.L."/>
            <person name="Vasquez-Gross H.A."/>
            <person name="Cardeno C."/>
            <person name="Famula R."/>
            <person name="Pratt K."/>
            <person name="Kuruganti S."/>
            <person name="Aradhya M.K."/>
            <person name="Leslie C.A."/>
            <person name="Dandekar A.M."/>
            <person name="Salzberg S.L."/>
            <person name="Wegrzyn J.L."/>
            <person name="Langley C.H."/>
            <person name="Neale D.B."/>
        </authorList>
    </citation>
    <scope>NUCLEOTIDE SEQUENCE</scope>
    <source>
        <tissue evidence="1">Leaves</tissue>
    </source>
</reference>
<dbReference type="Gramene" id="Jr13_22560_p1">
    <property type="protein sequence ID" value="cds.Jr13_22560_p1"/>
    <property type="gene ID" value="Jr13_22560"/>
</dbReference>
<dbReference type="CDD" id="cd09272">
    <property type="entry name" value="RNase_HI_RT_Ty1"/>
    <property type="match status" value="1"/>
</dbReference>
<dbReference type="Proteomes" id="UP000619265">
    <property type="component" value="Unassembled WGS sequence"/>
</dbReference>
<gene>
    <name evidence="1" type="ORF">F2P56_030704</name>
</gene>
<name>A0A833UE26_JUGRE</name>
<reference evidence="1" key="2">
    <citation type="submission" date="2020-03" db="EMBL/GenBank/DDBJ databases">
        <title>Walnut 2.0.</title>
        <authorList>
            <person name="Marrano A."/>
            <person name="Britton M."/>
            <person name="Zimin A.V."/>
            <person name="Zaini P.A."/>
            <person name="Workman R."/>
            <person name="Puiu D."/>
            <person name="Bianco L."/>
            <person name="Allen B.J."/>
            <person name="Troggio M."/>
            <person name="Leslie C.A."/>
            <person name="Timp W."/>
            <person name="Dendekar A."/>
            <person name="Salzberg S.L."/>
            <person name="Neale D.B."/>
        </authorList>
    </citation>
    <scope>NUCLEOTIDE SEQUENCE</scope>
    <source>
        <tissue evidence="1">Leaves</tissue>
    </source>
</reference>
<evidence type="ECO:0000313" key="1">
    <source>
        <dbReference type="EMBL" id="KAF5450344.1"/>
    </source>
</evidence>
<accession>A0A833UE26</accession>
<evidence type="ECO:0000313" key="2">
    <source>
        <dbReference type="Proteomes" id="UP000619265"/>
    </source>
</evidence>
<dbReference type="PANTHER" id="PTHR11439">
    <property type="entry name" value="GAG-POL-RELATED RETROTRANSPOSON"/>
    <property type="match status" value="1"/>
</dbReference>
<protein>
    <recommendedName>
        <fullName evidence="3">Retrovirus-related Pol polyprotein from transposon RE2</fullName>
    </recommendedName>
</protein>
<dbReference type="PANTHER" id="PTHR11439:SF463">
    <property type="entry name" value="REVERSE TRANSCRIPTASE TY1_COPIA-TYPE DOMAIN-CONTAINING PROTEIN"/>
    <property type="match status" value="1"/>
</dbReference>
<evidence type="ECO:0008006" key="3">
    <source>
        <dbReference type="Google" id="ProtNLM"/>
    </source>
</evidence>
<dbReference type="AlphaFoldDB" id="A0A833UE26"/>